<evidence type="ECO:0000256" key="1">
    <source>
        <dbReference type="ARBA" id="ARBA00004127"/>
    </source>
</evidence>
<evidence type="ECO:0000256" key="2">
    <source>
        <dbReference type="ARBA" id="ARBA00022692"/>
    </source>
</evidence>
<comment type="subcellular location">
    <subcellularLocation>
        <location evidence="1">Endomembrane system</location>
        <topology evidence="1">Multi-pass membrane protein</topology>
    </subcellularLocation>
</comment>
<feature type="domain" description="DUF1232" evidence="6">
    <location>
        <begin position="52"/>
        <end position="88"/>
    </location>
</feature>
<feature type="transmembrane region" description="Helical" evidence="5">
    <location>
        <begin position="50"/>
        <end position="73"/>
    </location>
</feature>
<keyword evidence="2 5" id="KW-0812">Transmembrane</keyword>
<keyword evidence="8" id="KW-1185">Reference proteome</keyword>
<proteinExistence type="predicted"/>
<keyword evidence="4 5" id="KW-0472">Membrane</keyword>
<dbReference type="Pfam" id="PF06803">
    <property type="entry name" value="DUF1232"/>
    <property type="match status" value="1"/>
</dbReference>
<comment type="caution">
    <text evidence="7">The sequence shown here is derived from an EMBL/GenBank/DDBJ whole genome shotgun (WGS) entry which is preliminary data.</text>
</comment>
<evidence type="ECO:0000259" key="6">
    <source>
        <dbReference type="Pfam" id="PF06803"/>
    </source>
</evidence>
<dbReference type="RefSeq" id="WP_386763489.1">
    <property type="nucleotide sequence ID" value="NZ_JBHSTI010000002.1"/>
</dbReference>
<gene>
    <name evidence="7" type="ORF">ACFQGU_01030</name>
</gene>
<reference evidence="8" key="1">
    <citation type="journal article" date="2019" name="Int. J. Syst. Evol. Microbiol.">
        <title>The Global Catalogue of Microorganisms (GCM) 10K type strain sequencing project: providing services to taxonomists for standard genome sequencing and annotation.</title>
        <authorList>
            <consortium name="The Broad Institute Genomics Platform"/>
            <consortium name="The Broad Institute Genome Sequencing Center for Infectious Disease"/>
            <person name="Wu L."/>
            <person name="Ma J."/>
        </authorList>
    </citation>
    <scope>NUCLEOTIDE SEQUENCE [LARGE SCALE GENOMIC DNA]</scope>
    <source>
        <strain evidence="8">CGMCC 4.7317</strain>
    </source>
</reference>
<organism evidence="7 8">
    <name type="scientific">Longivirga aurantiaca</name>
    <dbReference type="NCBI Taxonomy" id="1837743"/>
    <lineage>
        <taxon>Bacteria</taxon>
        <taxon>Bacillati</taxon>
        <taxon>Actinomycetota</taxon>
        <taxon>Actinomycetes</taxon>
        <taxon>Sporichthyales</taxon>
        <taxon>Sporichthyaceae</taxon>
        <taxon>Longivirga</taxon>
    </lineage>
</organism>
<dbReference type="EMBL" id="JBHSTI010000002">
    <property type="protein sequence ID" value="MFC6236443.1"/>
    <property type="molecule type" value="Genomic_DNA"/>
</dbReference>
<feature type="transmembrane region" description="Helical" evidence="5">
    <location>
        <begin position="85"/>
        <end position="103"/>
    </location>
</feature>
<keyword evidence="3 5" id="KW-1133">Transmembrane helix</keyword>
<dbReference type="Proteomes" id="UP001596138">
    <property type="component" value="Unassembled WGS sequence"/>
</dbReference>
<accession>A0ABW1SVM4</accession>
<dbReference type="InterPro" id="IPR010652">
    <property type="entry name" value="DUF1232"/>
</dbReference>
<evidence type="ECO:0000313" key="8">
    <source>
        <dbReference type="Proteomes" id="UP001596138"/>
    </source>
</evidence>
<evidence type="ECO:0000256" key="5">
    <source>
        <dbReference type="SAM" id="Phobius"/>
    </source>
</evidence>
<evidence type="ECO:0000256" key="3">
    <source>
        <dbReference type="ARBA" id="ARBA00022989"/>
    </source>
</evidence>
<evidence type="ECO:0000256" key="4">
    <source>
        <dbReference type="ARBA" id="ARBA00023136"/>
    </source>
</evidence>
<name>A0ABW1SVM4_9ACTN</name>
<protein>
    <submittedName>
        <fullName evidence="7">YkvA family protein</fullName>
    </submittedName>
</protein>
<evidence type="ECO:0000313" key="7">
    <source>
        <dbReference type="EMBL" id="MFC6236443.1"/>
    </source>
</evidence>
<sequence length="126" mass="13304">MASTRRKAAYAAAASAAATDGPVGFAQRVGSIPRMVRDVMSGRFDGIGRGRLLIMLLAAVYIVSPIDLLPEAFLTLPGMIDDAGIAAWLIAALFGATTAYRHWESGRVDSPTVDDPRVVPGEVLHP</sequence>